<dbReference type="EMBL" id="JASBQV010000040">
    <property type="protein sequence ID" value="MDI3236433.1"/>
    <property type="molecule type" value="Genomic_DNA"/>
</dbReference>
<accession>A0ABT6R6I6</accession>
<name>A0ABT6R6I6_9BACL</name>
<gene>
    <name evidence="1" type="ORF">QK289_15565</name>
</gene>
<evidence type="ECO:0000313" key="2">
    <source>
        <dbReference type="Proteomes" id="UP001243286"/>
    </source>
</evidence>
<dbReference type="RefSeq" id="WP_282357461.1">
    <property type="nucleotide sequence ID" value="NZ_JASBQV010000040.1"/>
</dbReference>
<sequence>MQTTKTVSLADSKVLAKVYVKKNKVKFFIKADTWRSWDSRNRVPIREIDMDSSLATHANLRIEADKILVDIDSGLIDANTLREPYKYK</sequence>
<reference evidence="1 2" key="1">
    <citation type="submission" date="2023-04" db="EMBL/GenBank/DDBJ databases">
        <title>Antarctic isolates genomes.</title>
        <authorList>
            <person name="Dimov S.G."/>
        </authorList>
    </citation>
    <scope>NUCLEOTIDE SEQUENCE [LARGE SCALE GENOMIC DNA]</scope>
    <source>
        <strain evidence="1 2">AL19</strain>
    </source>
</reference>
<evidence type="ECO:0000313" key="1">
    <source>
        <dbReference type="EMBL" id="MDI3236433.1"/>
    </source>
</evidence>
<protein>
    <submittedName>
        <fullName evidence="1">Uncharacterized protein</fullName>
    </submittedName>
</protein>
<organism evidence="1 2">
    <name type="scientific">Exiguobacterium antarcticum</name>
    <dbReference type="NCBI Taxonomy" id="132920"/>
    <lineage>
        <taxon>Bacteria</taxon>
        <taxon>Bacillati</taxon>
        <taxon>Bacillota</taxon>
        <taxon>Bacilli</taxon>
        <taxon>Bacillales</taxon>
        <taxon>Bacillales Family XII. Incertae Sedis</taxon>
        <taxon>Exiguobacterium</taxon>
    </lineage>
</organism>
<keyword evidence="2" id="KW-1185">Reference proteome</keyword>
<dbReference type="Proteomes" id="UP001243286">
    <property type="component" value="Unassembled WGS sequence"/>
</dbReference>
<comment type="caution">
    <text evidence="1">The sequence shown here is derived from an EMBL/GenBank/DDBJ whole genome shotgun (WGS) entry which is preliminary data.</text>
</comment>
<proteinExistence type="predicted"/>